<comment type="caution">
    <text evidence="3">The sequence shown here is derived from an EMBL/GenBank/DDBJ whole genome shotgun (WGS) entry which is preliminary data.</text>
</comment>
<feature type="region of interest" description="Disordered" evidence="1">
    <location>
        <begin position="565"/>
        <end position="584"/>
    </location>
</feature>
<feature type="compositionally biased region" description="Basic residues" evidence="1">
    <location>
        <begin position="227"/>
        <end position="238"/>
    </location>
</feature>
<dbReference type="OrthoDB" id="3268967at2759"/>
<name>A0A286UWY4_9AGAM</name>
<dbReference type="STRING" id="2282107.A0A286UWY4"/>
<dbReference type="CDD" id="cd18968">
    <property type="entry name" value="chromodomain"/>
    <property type="match status" value="1"/>
</dbReference>
<feature type="compositionally biased region" description="Basic residues" evidence="1">
    <location>
        <begin position="144"/>
        <end position="156"/>
    </location>
</feature>
<evidence type="ECO:0000313" key="3">
    <source>
        <dbReference type="EMBL" id="PAV24044.1"/>
    </source>
</evidence>
<dbReference type="PROSITE" id="PS50013">
    <property type="entry name" value="CHROMO_2"/>
    <property type="match status" value="1"/>
</dbReference>
<dbReference type="InterPro" id="IPR023780">
    <property type="entry name" value="Chromo_domain"/>
</dbReference>
<reference evidence="3 4" key="1">
    <citation type="journal article" date="2017" name="Mol. Ecol.">
        <title>Comparative and population genomic landscape of Phellinus noxius: A hypervariable fungus causing root rot in trees.</title>
        <authorList>
            <person name="Chung C.L."/>
            <person name="Lee T.J."/>
            <person name="Akiba M."/>
            <person name="Lee H.H."/>
            <person name="Kuo T.H."/>
            <person name="Liu D."/>
            <person name="Ke H.M."/>
            <person name="Yokoi T."/>
            <person name="Roa M.B."/>
            <person name="Lu M.J."/>
            <person name="Chang Y.Y."/>
            <person name="Ann P.J."/>
            <person name="Tsai J.N."/>
            <person name="Chen C.Y."/>
            <person name="Tzean S.S."/>
            <person name="Ota Y."/>
            <person name="Hattori T."/>
            <person name="Sahashi N."/>
            <person name="Liou R.F."/>
            <person name="Kikuchi T."/>
            <person name="Tsai I.J."/>
        </authorList>
    </citation>
    <scope>NUCLEOTIDE SEQUENCE [LARGE SCALE GENOMIC DNA]</scope>
    <source>
        <strain evidence="3 4">FFPRI411160</strain>
    </source>
</reference>
<feature type="region of interest" description="Disordered" evidence="1">
    <location>
        <begin position="472"/>
        <end position="493"/>
    </location>
</feature>
<feature type="domain" description="Chromo" evidence="2">
    <location>
        <begin position="8"/>
        <end position="72"/>
    </location>
</feature>
<dbReference type="InParanoid" id="A0A286UWY4"/>
<feature type="compositionally biased region" description="Acidic residues" evidence="1">
    <location>
        <begin position="93"/>
        <end position="112"/>
    </location>
</feature>
<feature type="region of interest" description="Disordered" evidence="1">
    <location>
        <begin position="85"/>
        <end position="280"/>
    </location>
</feature>
<organism evidence="3 4">
    <name type="scientific">Pyrrhoderma noxium</name>
    <dbReference type="NCBI Taxonomy" id="2282107"/>
    <lineage>
        <taxon>Eukaryota</taxon>
        <taxon>Fungi</taxon>
        <taxon>Dikarya</taxon>
        <taxon>Basidiomycota</taxon>
        <taxon>Agaricomycotina</taxon>
        <taxon>Agaricomycetes</taxon>
        <taxon>Hymenochaetales</taxon>
        <taxon>Hymenochaetaceae</taxon>
        <taxon>Pyrrhoderma</taxon>
    </lineage>
</organism>
<dbReference type="GO" id="GO:0006338">
    <property type="term" value="P:chromatin remodeling"/>
    <property type="evidence" value="ECO:0007669"/>
    <property type="project" value="UniProtKB-ARBA"/>
</dbReference>
<evidence type="ECO:0000256" key="1">
    <source>
        <dbReference type="SAM" id="MobiDB-lite"/>
    </source>
</evidence>
<dbReference type="EMBL" id="NBII01000001">
    <property type="protein sequence ID" value="PAV24044.1"/>
    <property type="molecule type" value="Genomic_DNA"/>
</dbReference>
<feature type="region of interest" description="Disordered" evidence="1">
    <location>
        <begin position="510"/>
        <end position="533"/>
    </location>
</feature>
<feature type="region of interest" description="Disordered" evidence="1">
    <location>
        <begin position="310"/>
        <end position="333"/>
    </location>
</feature>
<gene>
    <name evidence="3" type="ORF">PNOK_0111200</name>
</gene>
<evidence type="ECO:0000259" key="2">
    <source>
        <dbReference type="PROSITE" id="PS50013"/>
    </source>
</evidence>
<feature type="compositionally biased region" description="Acidic residues" evidence="1">
    <location>
        <begin position="261"/>
        <end position="272"/>
    </location>
</feature>
<dbReference type="Pfam" id="PF00385">
    <property type="entry name" value="Chromo"/>
    <property type="match status" value="1"/>
</dbReference>
<feature type="region of interest" description="Disordered" evidence="1">
    <location>
        <begin position="390"/>
        <end position="414"/>
    </location>
</feature>
<feature type="compositionally biased region" description="Basic and acidic residues" evidence="1">
    <location>
        <begin position="157"/>
        <end position="166"/>
    </location>
</feature>
<dbReference type="AlphaFoldDB" id="A0A286UWY4"/>
<accession>A0A286UWY4</accession>
<proteinExistence type="predicted"/>
<dbReference type="SMART" id="SM00298">
    <property type="entry name" value="CHROMO"/>
    <property type="match status" value="1"/>
</dbReference>
<feature type="compositionally biased region" description="Basic residues" evidence="1">
    <location>
        <begin position="124"/>
        <end position="133"/>
    </location>
</feature>
<sequence>MTLSSKSYEVEKVVKAQVSHKNKRNITWKYLVKWKGYSAKQNTWEPIESFEESPTLIENFWKHADLGGRNQNKSNDFKVREEVVPRSSYEVMSDSDLDADGEEVDEEDEEATGDASVPLPAKELKKRGRKRKLVPASPEISQPQKRKRGRPSKVKGQKMDDTDRNALTRRRGSRRSDNSPVSPKKHRSNSRRQRENDKSVADQIESNNNEDEEITSSILRRTERPLRRFRSLSRRTRRVVPENDDEKRDVESSHDGSLFSGDDDDFQNSDEQQEVRATTEELAWMSSDALKGASDNVDLTTEKVDIGVSDKDVNNTDIDKSTTTTTNAPEQEPVTNIRAPLKRSLLVELPTKSYNRPKKPRVQVFEDPNITQALATRVRGFKSTISRIIAKKSEPSSTSEPRRLTPARSPALDIPSPISAIERELLQKDTDVNSSSNTLTSSRALLASETNPIGFPLGFDTVSVEDLIRREDLKPSSTNPQGEIGPDPPTAAGLLSQVLSSCKDLPAFEDEETREQNADHAPDEPPEQNTKVGNSEDIVSAEGALQKDALSLDASSWKQSTIFSPAVPPPGLSEKLASGSDQKGKQETKTFVSLYLSPSSSVPVCFKDISSPLHGTSTKISDVYSSITSSPPGKLFTQQVLDYVTVGGSSARVVTDESASNEEKALLLKLRDVLERGDLFVAAIGGQSLIFISSGNFDAASKLLIPKTLTGLSGEIVAQNVVINDEIGYTNLVIDEARDLEL</sequence>
<dbReference type="SUPFAM" id="SSF54160">
    <property type="entry name" value="Chromo domain-like"/>
    <property type="match status" value="1"/>
</dbReference>
<evidence type="ECO:0000313" key="4">
    <source>
        <dbReference type="Proteomes" id="UP000217199"/>
    </source>
</evidence>
<feature type="compositionally biased region" description="Basic and acidic residues" evidence="1">
    <location>
        <begin position="239"/>
        <end position="254"/>
    </location>
</feature>
<feature type="compositionally biased region" description="Basic and acidic residues" evidence="1">
    <location>
        <begin position="514"/>
        <end position="523"/>
    </location>
</feature>
<dbReference type="Gene3D" id="2.40.50.40">
    <property type="match status" value="1"/>
</dbReference>
<protein>
    <submittedName>
        <fullName evidence="3">Chromatin-associated swi6</fullName>
    </submittedName>
</protein>
<dbReference type="InterPro" id="IPR016197">
    <property type="entry name" value="Chromo-like_dom_sf"/>
</dbReference>
<keyword evidence="4" id="KW-1185">Reference proteome</keyword>
<dbReference type="Proteomes" id="UP000217199">
    <property type="component" value="Unassembled WGS sequence"/>
</dbReference>
<feature type="compositionally biased region" description="Basic and acidic residues" evidence="1">
    <location>
        <begin position="310"/>
        <end position="320"/>
    </location>
</feature>
<dbReference type="InterPro" id="IPR000953">
    <property type="entry name" value="Chromo/chromo_shadow_dom"/>
</dbReference>